<dbReference type="PANTHER" id="PTHR30487:SF0">
    <property type="entry name" value="PREPILIN LEADER PEPTIDASE_N-METHYLTRANSFERASE-RELATED"/>
    <property type="match status" value="1"/>
</dbReference>
<dbReference type="Gene3D" id="1.20.120.1220">
    <property type="match status" value="1"/>
</dbReference>
<dbReference type="GO" id="GO:0008168">
    <property type="term" value="F:methyltransferase activity"/>
    <property type="evidence" value="ECO:0007669"/>
    <property type="project" value="UniProtKB-KW"/>
</dbReference>
<keyword evidence="8" id="KW-0949">S-adenosyl-L-methionine</keyword>
<evidence type="ECO:0000259" key="20">
    <source>
        <dbReference type="Pfam" id="PF01478"/>
    </source>
</evidence>
<feature type="domain" description="Prepilin peptidase A24 N-terminal" evidence="21">
    <location>
        <begin position="16"/>
        <end position="121"/>
    </location>
</feature>
<feature type="transmembrane region" description="Helical" evidence="19">
    <location>
        <begin position="154"/>
        <end position="171"/>
    </location>
</feature>
<keyword evidence="11 19" id="KW-1133">Transmembrane helix</keyword>
<keyword evidence="6 18" id="KW-0645">Protease</keyword>
<keyword evidence="5 18" id="KW-0489">Methyltransferase</keyword>
<keyword evidence="4" id="KW-0997">Cell inner membrane</keyword>
<evidence type="ECO:0000256" key="14">
    <source>
        <dbReference type="ARBA" id="ARBA00050401"/>
    </source>
</evidence>
<keyword evidence="23" id="KW-1185">Reference proteome</keyword>
<reference evidence="22 23" key="1">
    <citation type="submission" date="2020-04" db="EMBL/GenBank/DDBJ databases">
        <title>Zoogloea sp. G-4-1-14 isolated from soil.</title>
        <authorList>
            <person name="Dahal R.H."/>
        </authorList>
    </citation>
    <scope>NUCLEOTIDE SEQUENCE [LARGE SCALE GENOMIC DNA]</scope>
    <source>
        <strain evidence="22 23">G-4-1-14</strain>
    </source>
</reference>
<dbReference type="Pfam" id="PF01478">
    <property type="entry name" value="Peptidase_A24"/>
    <property type="match status" value="1"/>
</dbReference>
<keyword evidence="3" id="KW-1003">Cell membrane</keyword>
<evidence type="ECO:0000256" key="2">
    <source>
        <dbReference type="ARBA" id="ARBA00005801"/>
    </source>
</evidence>
<feature type="transmembrane region" description="Helical" evidence="19">
    <location>
        <begin position="256"/>
        <end position="279"/>
    </location>
</feature>
<keyword evidence="13 18" id="KW-0511">Multifunctional enzyme</keyword>
<dbReference type="InterPro" id="IPR050882">
    <property type="entry name" value="Prepilin_peptidase/N-MTase"/>
</dbReference>
<dbReference type="EMBL" id="JABBGA010000011">
    <property type="protein sequence ID" value="NML27023.1"/>
    <property type="molecule type" value="Genomic_DNA"/>
</dbReference>
<evidence type="ECO:0000256" key="19">
    <source>
        <dbReference type="SAM" id="Phobius"/>
    </source>
</evidence>
<keyword evidence="12 19" id="KW-0472">Membrane</keyword>
<evidence type="ECO:0000256" key="13">
    <source>
        <dbReference type="ARBA" id="ARBA00023268"/>
    </source>
</evidence>
<dbReference type="Proteomes" id="UP000580043">
    <property type="component" value="Unassembled WGS sequence"/>
</dbReference>
<evidence type="ECO:0000256" key="8">
    <source>
        <dbReference type="ARBA" id="ARBA00022691"/>
    </source>
</evidence>
<evidence type="ECO:0000313" key="22">
    <source>
        <dbReference type="EMBL" id="NML27023.1"/>
    </source>
</evidence>
<dbReference type="InterPro" id="IPR010627">
    <property type="entry name" value="Prepilin_pept_A24_N"/>
</dbReference>
<dbReference type="EC" id="2.1.1.-" evidence="18"/>
<keyword evidence="10 18" id="KW-0378">Hydrolase</keyword>
<keyword evidence="9 18" id="KW-0812">Transmembrane</keyword>
<dbReference type="InterPro" id="IPR000045">
    <property type="entry name" value="Prepilin_IV_endopep_pep"/>
</dbReference>
<evidence type="ECO:0000256" key="18">
    <source>
        <dbReference type="RuleBase" id="RU003794"/>
    </source>
</evidence>
<dbReference type="InterPro" id="IPR014032">
    <property type="entry name" value="Peptidase_A24A_bac"/>
</dbReference>
<dbReference type="FunFam" id="1.20.120.1220:FF:000001">
    <property type="entry name" value="Type 4 prepilin-like proteins leader peptide-processing enzyme"/>
    <property type="match status" value="1"/>
</dbReference>
<protein>
    <recommendedName>
        <fullName evidence="16 18">Prepilin leader peptidase/N-methyltransferase</fullName>
        <ecNumber evidence="18">2.1.1.-</ecNumber>
        <ecNumber evidence="15 18">3.4.23.43</ecNumber>
    </recommendedName>
</protein>
<dbReference type="EC" id="3.4.23.43" evidence="15 18"/>
<evidence type="ECO:0000256" key="10">
    <source>
        <dbReference type="ARBA" id="ARBA00022801"/>
    </source>
</evidence>
<evidence type="ECO:0000256" key="12">
    <source>
        <dbReference type="ARBA" id="ARBA00023136"/>
    </source>
</evidence>
<evidence type="ECO:0000259" key="21">
    <source>
        <dbReference type="Pfam" id="PF06750"/>
    </source>
</evidence>
<evidence type="ECO:0000256" key="5">
    <source>
        <dbReference type="ARBA" id="ARBA00022603"/>
    </source>
</evidence>
<evidence type="ECO:0000256" key="1">
    <source>
        <dbReference type="ARBA" id="ARBA00004429"/>
    </source>
</evidence>
<sequence length="282" mass="30457">MEAFTYPLVFVAVCTLLGLFVGSFLNVVIHRLPVMMEREWQAEAAALRGETPAESPRFNLATPRSRCPHCGHLIRALENIPVLSYVLQRGRCRHCAAPIGMRYPLVEVLCAALSGFTAAHFGFGPAGIGALVFLWALIALCFIDLDTQLLPDSITLPLLWCGLLFNLAGTFTDISSAVVGAAAGYLTLWSVFWLFKLTTGKEGMGYGDFKLLAAIGAWLGWQVLPLAILLSSLVGAVVGIALILFRSHGRENPIPFGPYLAAAGLLSLYWGDALTEAYLGML</sequence>
<gene>
    <name evidence="22" type="ORF">HHL15_14810</name>
</gene>
<organism evidence="22 23">
    <name type="scientific">Zoogloea dura</name>
    <dbReference type="NCBI Taxonomy" id="2728840"/>
    <lineage>
        <taxon>Bacteria</taxon>
        <taxon>Pseudomonadati</taxon>
        <taxon>Pseudomonadota</taxon>
        <taxon>Betaproteobacteria</taxon>
        <taxon>Rhodocyclales</taxon>
        <taxon>Zoogloeaceae</taxon>
        <taxon>Zoogloea</taxon>
    </lineage>
</organism>
<comment type="caution">
    <text evidence="22">The sequence shown here is derived from an EMBL/GenBank/DDBJ whole genome shotgun (WGS) entry which is preliminary data.</text>
</comment>
<evidence type="ECO:0000256" key="17">
    <source>
        <dbReference type="RuleBase" id="RU003793"/>
    </source>
</evidence>
<evidence type="ECO:0000256" key="6">
    <source>
        <dbReference type="ARBA" id="ARBA00022670"/>
    </source>
</evidence>
<feature type="transmembrane region" description="Helical" evidence="19">
    <location>
        <begin position="177"/>
        <end position="199"/>
    </location>
</feature>
<dbReference type="GO" id="GO:0004190">
    <property type="term" value="F:aspartic-type endopeptidase activity"/>
    <property type="evidence" value="ECO:0007669"/>
    <property type="project" value="UniProtKB-EC"/>
</dbReference>
<evidence type="ECO:0000256" key="15">
    <source>
        <dbReference type="ARBA" id="ARBA00067082"/>
    </source>
</evidence>
<keyword evidence="7 18" id="KW-0808">Transferase</keyword>
<evidence type="ECO:0000256" key="16">
    <source>
        <dbReference type="ARBA" id="ARBA00071870"/>
    </source>
</evidence>
<dbReference type="RefSeq" id="WP_169146558.1">
    <property type="nucleotide sequence ID" value="NZ_JABBGA010000011.1"/>
</dbReference>
<accession>A0A848G9F3</accession>
<feature type="transmembrane region" description="Helical" evidence="19">
    <location>
        <begin position="211"/>
        <end position="244"/>
    </location>
</feature>
<dbReference type="PANTHER" id="PTHR30487">
    <property type="entry name" value="TYPE 4 PREPILIN-LIKE PROTEINS LEADER PEPTIDE-PROCESSING ENZYME"/>
    <property type="match status" value="1"/>
</dbReference>
<evidence type="ECO:0000313" key="23">
    <source>
        <dbReference type="Proteomes" id="UP000580043"/>
    </source>
</evidence>
<dbReference type="AlphaFoldDB" id="A0A848G9F3"/>
<comment type="subcellular location">
    <subcellularLocation>
        <location evidence="1">Cell inner membrane</location>
        <topology evidence="1">Multi-pass membrane protein</topology>
    </subcellularLocation>
    <subcellularLocation>
        <location evidence="18">Cell membrane</location>
        <topology evidence="18">Multi-pass membrane protein</topology>
    </subcellularLocation>
</comment>
<dbReference type="Pfam" id="PF06750">
    <property type="entry name" value="A24_N_bact"/>
    <property type="match status" value="1"/>
</dbReference>
<comment type="similarity">
    <text evidence="2 17">Belongs to the peptidase A24 family.</text>
</comment>
<comment type="catalytic activity">
    <reaction evidence="14 18">
        <text>Typically cleaves a -Gly-|-Phe- bond to release an N-terminal, basic peptide of 5-8 residues from type IV prepilin, and then N-methylates the new N-terminal amino group, the methyl donor being S-adenosyl-L-methionine.</text>
        <dbReference type="EC" id="3.4.23.43"/>
    </reaction>
</comment>
<feature type="transmembrane region" description="Helical" evidence="19">
    <location>
        <begin position="6"/>
        <end position="29"/>
    </location>
</feature>
<evidence type="ECO:0000256" key="7">
    <source>
        <dbReference type="ARBA" id="ARBA00022679"/>
    </source>
</evidence>
<feature type="domain" description="Prepilin type IV endopeptidase peptidase" evidence="20">
    <location>
        <begin position="131"/>
        <end position="240"/>
    </location>
</feature>
<evidence type="ECO:0000256" key="9">
    <source>
        <dbReference type="ARBA" id="ARBA00022692"/>
    </source>
</evidence>
<evidence type="ECO:0000256" key="11">
    <source>
        <dbReference type="ARBA" id="ARBA00022989"/>
    </source>
</evidence>
<name>A0A848G9F3_9RHOO</name>
<evidence type="ECO:0000256" key="3">
    <source>
        <dbReference type="ARBA" id="ARBA00022475"/>
    </source>
</evidence>
<feature type="transmembrane region" description="Helical" evidence="19">
    <location>
        <begin position="127"/>
        <end position="145"/>
    </location>
</feature>
<dbReference type="GO" id="GO:0006465">
    <property type="term" value="P:signal peptide processing"/>
    <property type="evidence" value="ECO:0007669"/>
    <property type="project" value="TreeGrafter"/>
</dbReference>
<dbReference type="PRINTS" id="PR00864">
    <property type="entry name" value="PREPILNPTASE"/>
</dbReference>
<comment type="function">
    <text evidence="18">Plays an essential role in type IV pili and type II pseudopili formation by proteolytically removing the leader sequence from substrate proteins and subsequently monomethylating the alpha-amino group of the newly exposed N-terminal phenylalanine.</text>
</comment>
<proteinExistence type="inferred from homology"/>
<dbReference type="GO" id="GO:0005886">
    <property type="term" value="C:plasma membrane"/>
    <property type="evidence" value="ECO:0007669"/>
    <property type="project" value="UniProtKB-SubCell"/>
</dbReference>
<dbReference type="GO" id="GO:0032259">
    <property type="term" value="P:methylation"/>
    <property type="evidence" value="ECO:0007669"/>
    <property type="project" value="UniProtKB-KW"/>
</dbReference>
<evidence type="ECO:0000256" key="4">
    <source>
        <dbReference type="ARBA" id="ARBA00022519"/>
    </source>
</evidence>